<reference evidence="3 4" key="1">
    <citation type="submission" date="2018-11" db="EMBL/GenBank/DDBJ databases">
        <authorList>
            <consortium name="Pathogen Informatics"/>
        </authorList>
    </citation>
    <scope>NUCLEOTIDE SEQUENCE [LARGE SCALE GENOMIC DNA]</scope>
    <source>
        <strain>Denwood</strain>
        <strain evidence="4">Zambia</strain>
    </source>
</reference>
<feature type="transmembrane region" description="Helical" evidence="2">
    <location>
        <begin position="185"/>
        <end position="206"/>
    </location>
</feature>
<dbReference type="STRING" id="31246.A0A183PR77"/>
<dbReference type="Gene3D" id="2.30.30.490">
    <property type="match status" value="1"/>
</dbReference>
<feature type="compositionally biased region" description="Low complexity" evidence="1">
    <location>
        <begin position="87"/>
        <end position="96"/>
    </location>
</feature>
<evidence type="ECO:0000256" key="1">
    <source>
        <dbReference type="SAM" id="MobiDB-lite"/>
    </source>
</evidence>
<gene>
    <name evidence="3" type="ORF">SMTD_LOCUS16863</name>
</gene>
<evidence type="ECO:0000313" key="4">
    <source>
        <dbReference type="Proteomes" id="UP000269396"/>
    </source>
</evidence>
<name>A0A183PR77_9TREM</name>
<feature type="compositionally biased region" description="Polar residues" evidence="1">
    <location>
        <begin position="32"/>
        <end position="57"/>
    </location>
</feature>
<feature type="region of interest" description="Disordered" evidence="1">
    <location>
        <begin position="17"/>
        <end position="103"/>
    </location>
</feature>
<keyword evidence="4" id="KW-1185">Reference proteome</keyword>
<dbReference type="Proteomes" id="UP000269396">
    <property type="component" value="Unassembled WGS sequence"/>
</dbReference>
<dbReference type="GO" id="GO:0003682">
    <property type="term" value="F:chromatin binding"/>
    <property type="evidence" value="ECO:0007669"/>
    <property type="project" value="InterPro"/>
</dbReference>
<sequence>MEDFSLSLKSDIVHSCTMEKSDNPSAKCPDILSSQGSKTNSATSQNNNNDACRTDNVTTEERPVETITEDLEPALRRSKRGKGRPSNTHNANNNNNDGTSDDHVPSCIISGTEYHTGDFVYYEEPDFEYYTIGLIEEIKVSRRDKFSIFIKCFYRTRDIPDISKQGLPDRDHYPIHSNIKLIRDVSLSMILYFVFVFFLSNFHLYITSRTHFV</sequence>
<protein>
    <submittedName>
        <fullName evidence="3">Uncharacterized protein</fullName>
    </submittedName>
</protein>
<keyword evidence="2" id="KW-0472">Membrane</keyword>
<organism evidence="3 4">
    <name type="scientific">Schistosoma mattheei</name>
    <dbReference type="NCBI Taxonomy" id="31246"/>
    <lineage>
        <taxon>Eukaryota</taxon>
        <taxon>Metazoa</taxon>
        <taxon>Spiralia</taxon>
        <taxon>Lophotrochozoa</taxon>
        <taxon>Platyhelminthes</taxon>
        <taxon>Trematoda</taxon>
        <taxon>Digenea</taxon>
        <taxon>Strigeidida</taxon>
        <taxon>Schistosomatoidea</taxon>
        <taxon>Schistosomatidae</taxon>
        <taxon>Schistosoma</taxon>
    </lineage>
</organism>
<evidence type="ECO:0000256" key="2">
    <source>
        <dbReference type="SAM" id="Phobius"/>
    </source>
</evidence>
<evidence type="ECO:0000313" key="3">
    <source>
        <dbReference type="EMBL" id="VDP72553.1"/>
    </source>
</evidence>
<dbReference type="EMBL" id="UZAL01037809">
    <property type="protein sequence ID" value="VDP72553.1"/>
    <property type="molecule type" value="Genomic_DNA"/>
</dbReference>
<accession>A0A183PR77</accession>
<dbReference type="AlphaFoldDB" id="A0A183PR77"/>
<proteinExistence type="predicted"/>
<keyword evidence="2" id="KW-1133">Transmembrane helix</keyword>
<keyword evidence="2" id="KW-0812">Transmembrane</keyword>
<dbReference type="InterPro" id="IPR001025">
    <property type="entry name" value="BAH_dom"/>
</dbReference>
<dbReference type="InterPro" id="IPR043151">
    <property type="entry name" value="BAH_sf"/>
</dbReference>
<dbReference type="PROSITE" id="PS51038">
    <property type="entry name" value="BAH"/>
    <property type="match status" value="1"/>
</dbReference>